<reference evidence="9" key="1">
    <citation type="journal article" date="2012" name="Proc. Natl. Acad. Sci. U.S.A.">
        <title>Genome sequence of the button mushroom Agaricus bisporus reveals mechanisms governing adaptation to a humic-rich ecological niche.</title>
        <authorList>
            <person name="Morin E."/>
            <person name="Kohler A."/>
            <person name="Baker A.R."/>
            <person name="Foulongne-Oriol M."/>
            <person name="Lombard V."/>
            <person name="Nagy L.G."/>
            <person name="Ohm R.A."/>
            <person name="Patyshakuliyeva A."/>
            <person name="Brun A."/>
            <person name="Aerts A.L."/>
            <person name="Bailey A.M."/>
            <person name="Billette C."/>
            <person name="Coutinho P.M."/>
            <person name="Deakin G."/>
            <person name="Doddapaneni H."/>
            <person name="Floudas D."/>
            <person name="Grimwood J."/>
            <person name="Hilden K."/>
            <person name="Kuees U."/>
            <person name="LaButti K.M."/>
            <person name="Lapidus A."/>
            <person name="Lindquist E.A."/>
            <person name="Lucas S.M."/>
            <person name="Murat C."/>
            <person name="Riley R.W."/>
            <person name="Salamov A.A."/>
            <person name="Schmutz J."/>
            <person name="Subramanian V."/>
            <person name="Woesten H.A.B."/>
            <person name="Xu J."/>
            <person name="Eastwood D.C."/>
            <person name="Foster G.D."/>
            <person name="Sonnenberg A.S."/>
            <person name="Cullen D."/>
            <person name="de Vries R.P."/>
            <person name="Lundell T."/>
            <person name="Hibbett D.S."/>
            <person name="Henrissat B."/>
            <person name="Burton K.S."/>
            <person name="Kerrigan R.W."/>
            <person name="Challen M.P."/>
            <person name="Grigoriev I.V."/>
            <person name="Martin F."/>
        </authorList>
    </citation>
    <scope>NUCLEOTIDE SEQUENCE [LARGE SCALE GENOMIC DNA]</scope>
    <source>
        <strain evidence="9">JB137-S8 / ATCC MYA-4627 / FGSC 10392</strain>
    </source>
</reference>
<evidence type="ECO:0000313" key="8">
    <source>
        <dbReference type="EMBL" id="EKM81537.1"/>
    </source>
</evidence>
<dbReference type="HOGENOM" id="CLU_1209506_0_0_1"/>
<dbReference type="PANTHER" id="PTHR33478:SF1">
    <property type="entry name" value="EXTRACELLULAR METALLOPROTEINASE MEP"/>
    <property type="match status" value="1"/>
</dbReference>
<evidence type="ECO:0000256" key="6">
    <source>
        <dbReference type="SAM" id="SignalP"/>
    </source>
</evidence>
<evidence type="ECO:0000256" key="3">
    <source>
        <dbReference type="ARBA" id="ARBA00022801"/>
    </source>
</evidence>
<feature type="chain" id="PRO_5003891304" description="FTP domain-containing protein" evidence="6">
    <location>
        <begin position="18"/>
        <end position="229"/>
    </location>
</feature>
<dbReference type="AlphaFoldDB" id="K5XEC5"/>
<dbReference type="OrthoDB" id="3007562at2759"/>
<keyword evidence="2" id="KW-0479">Metal-binding</keyword>
<evidence type="ECO:0000256" key="4">
    <source>
        <dbReference type="ARBA" id="ARBA00022833"/>
    </source>
</evidence>
<organism evidence="8 9">
    <name type="scientific">Agaricus bisporus var. burnettii (strain JB137-S8 / ATCC MYA-4627 / FGSC 10392)</name>
    <name type="common">White button mushroom</name>
    <dbReference type="NCBI Taxonomy" id="597362"/>
    <lineage>
        <taxon>Eukaryota</taxon>
        <taxon>Fungi</taxon>
        <taxon>Dikarya</taxon>
        <taxon>Basidiomycota</taxon>
        <taxon>Agaricomycotina</taxon>
        <taxon>Agaricomycetes</taxon>
        <taxon>Agaricomycetidae</taxon>
        <taxon>Agaricales</taxon>
        <taxon>Agaricineae</taxon>
        <taxon>Agaricaceae</taxon>
        <taxon>Agaricus</taxon>
    </lineage>
</organism>
<dbReference type="RefSeq" id="XP_007327432.1">
    <property type="nucleotide sequence ID" value="XM_007327370.1"/>
</dbReference>
<evidence type="ECO:0000256" key="2">
    <source>
        <dbReference type="ARBA" id="ARBA00022723"/>
    </source>
</evidence>
<evidence type="ECO:0000313" key="9">
    <source>
        <dbReference type="Proteomes" id="UP000008493"/>
    </source>
</evidence>
<accession>K5XEC5</accession>
<keyword evidence="1" id="KW-0645">Protease</keyword>
<keyword evidence="6" id="KW-0732">Signal</keyword>
<dbReference type="OMA" id="MANFFAP"/>
<protein>
    <recommendedName>
        <fullName evidence="7">FTP domain-containing protein</fullName>
    </recommendedName>
</protein>
<feature type="domain" description="FTP" evidence="7">
    <location>
        <begin position="82"/>
        <end position="132"/>
    </location>
</feature>
<dbReference type="InterPro" id="IPR050371">
    <property type="entry name" value="Fungal_virulence_M36"/>
</dbReference>
<proteinExistence type="predicted"/>
<dbReference type="InParanoid" id="K5XEC5"/>
<name>K5XEC5_AGABU</name>
<sequence>MLLQLFLVPSFLTFAMANFFAPSDNANAALGPQLQPWYPESDFKTFGSGLDVSKYTPEGQQFDVKKVSVAFLAEYYKKNPDSLTYRDGYEDPDLGVKHAWVEQTHDGIKFANTDGKVTFNRFNKVVTVSSSYVTLTTAPITLLKATLTLEEAIKVAEEALRGTYVPPTSPSASATSDDKSSLQFLANADGSATLVYSVPVKNDSQGTYFQAYVDAHEPKIVAATDYVAH</sequence>
<evidence type="ECO:0000256" key="1">
    <source>
        <dbReference type="ARBA" id="ARBA00022670"/>
    </source>
</evidence>
<evidence type="ECO:0000259" key="7">
    <source>
        <dbReference type="Pfam" id="PF07504"/>
    </source>
</evidence>
<dbReference type="Proteomes" id="UP000008493">
    <property type="component" value="Unassembled WGS sequence"/>
</dbReference>
<dbReference type="EMBL" id="JH971387">
    <property type="protein sequence ID" value="EKM81537.1"/>
    <property type="molecule type" value="Genomic_DNA"/>
</dbReference>
<keyword evidence="3" id="KW-0378">Hydrolase</keyword>
<dbReference type="GO" id="GO:0006508">
    <property type="term" value="P:proteolysis"/>
    <property type="evidence" value="ECO:0007669"/>
    <property type="project" value="UniProtKB-KW"/>
</dbReference>
<gene>
    <name evidence="8" type="ORF">AGABI1DRAFT_111830</name>
</gene>
<dbReference type="InterPro" id="IPR011096">
    <property type="entry name" value="FTP_domain"/>
</dbReference>
<dbReference type="GO" id="GO:0046872">
    <property type="term" value="F:metal ion binding"/>
    <property type="evidence" value="ECO:0007669"/>
    <property type="project" value="UniProtKB-KW"/>
</dbReference>
<dbReference type="Pfam" id="PF07504">
    <property type="entry name" value="FTP"/>
    <property type="match status" value="1"/>
</dbReference>
<dbReference type="PANTHER" id="PTHR33478">
    <property type="entry name" value="EXTRACELLULAR METALLOPROTEINASE MEP"/>
    <property type="match status" value="1"/>
</dbReference>
<feature type="signal peptide" evidence="6">
    <location>
        <begin position="1"/>
        <end position="17"/>
    </location>
</feature>
<keyword evidence="4" id="KW-0862">Zinc</keyword>
<keyword evidence="9" id="KW-1185">Reference proteome</keyword>
<dbReference type="GeneID" id="18823424"/>
<dbReference type="KEGG" id="abp:AGABI1DRAFT111830"/>
<dbReference type="GO" id="GO:0008237">
    <property type="term" value="F:metallopeptidase activity"/>
    <property type="evidence" value="ECO:0007669"/>
    <property type="project" value="UniProtKB-KW"/>
</dbReference>
<evidence type="ECO:0000256" key="5">
    <source>
        <dbReference type="ARBA" id="ARBA00023049"/>
    </source>
</evidence>
<keyword evidence="5" id="KW-0482">Metalloprotease</keyword>